<dbReference type="Proteomes" id="UP000217257">
    <property type="component" value="Chromosome"/>
</dbReference>
<gene>
    <name evidence="9" type="ORF">CYFUS_001622</name>
</gene>
<evidence type="ECO:0000256" key="1">
    <source>
        <dbReference type="ARBA" id="ARBA00022617"/>
    </source>
</evidence>
<feature type="region of interest" description="Disordered" evidence="5">
    <location>
        <begin position="532"/>
        <end position="555"/>
    </location>
</feature>
<feature type="domain" description="Cytochrome c" evidence="7">
    <location>
        <begin position="391"/>
        <end position="627"/>
    </location>
</feature>
<evidence type="ECO:0000259" key="8">
    <source>
        <dbReference type="PROSITE" id="PS52005"/>
    </source>
</evidence>
<keyword evidence="2 4" id="KW-0479">Metal-binding</keyword>
<dbReference type="SUPFAM" id="SSF46626">
    <property type="entry name" value="Cytochrome c"/>
    <property type="match status" value="1"/>
</dbReference>
<feature type="domain" description="CBM56" evidence="8">
    <location>
        <begin position="18"/>
        <end position="107"/>
    </location>
</feature>
<evidence type="ECO:0000256" key="6">
    <source>
        <dbReference type="SAM" id="SignalP"/>
    </source>
</evidence>
<dbReference type="AlphaFoldDB" id="A0A250IY92"/>
<dbReference type="InterPro" id="IPR009056">
    <property type="entry name" value="Cyt_c-like_dom"/>
</dbReference>
<protein>
    <submittedName>
        <fullName evidence="9">Thiol oxidoreductase</fullName>
    </submittedName>
</protein>
<evidence type="ECO:0000259" key="7">
    <source>
        <dbReference type="PROSITE" id="PS51007"/>
    </source>
</evidence>
<dbReference type="GO" id="GO:0030246">
    <property type="term" value="F:carbohydrate binding"/>
    <property type="evidence" value="ECO:0007669"/>
    <property type="project" value="UniProtKB-UniRule"/>
</dbReference>
<accession>A0A250IY92</accession>
<organism evidence="9 10">
    <name type="scientific">Cystobacter fuscus</name>
    <dbReference type="NCBI Taxonomy" id="43"/>
    <lineage>
        <taxon>Bacteria</taxon>
        <taxon>Pseudomonadati</taxon>
        <taxon>Myxococcota</taxon>
        <taxon>Myxococcia</taxon>
        <taxon>Myxococcales</taxon>
        <taxon>Cystobacterineae</taxon>
        <taxon>Archangiaceae</taxon>
        <taxon>Cystobacter</taxon>
    </lineage>
</organism>
<feature type="compositionally biased region" description="Polar residues" evidence="5">
    <location>
        <begin position="111"/>
        <end position="129"/>
    </location>
</feature>
<name>A0A250IY92_9BACT</name>
<evidence type="ECO:0000256" key="2">
    <source>
        <dbReference type="ARBA" id="ARBA00022723"/>
    </source>
</evidence>
<feature type="chain" id="PRO_5012535448" evidence="6">
    <location>
        <begin position="20"/>
        <end position="769"/>
    </location>
</feature>
<dbReference type="Pfam" id="PF06537">
    <property type="entry name" value="DHOR"/>
    <property type="match status" value="1"/>
</dbReference>
<keyword evidence="6" id="KW-0732">Signal</keyword>
<dbReference type="GO" id="GO:0046872">
    <property type="term" value="F:metal ion binding"/>
    <property type="evidence" value="ECO:0007669"/>
    <property type="project" value="UniProtKB-KW"/>
</dbReference>
<dbReference type="PROSITE" id="PS52005">
    <property type="entry name" value="CBM56"/>
    <property type="match status" value="1"/>
</dbReference>
<dbReference type="PROSITE" id="PS51007">
    <property type="entry name" value="CYTC"/>
    <property type="match status" value="2"/>
</dbReference>
<feature type="region of interest" description="Disordered" evidence="5">
    <location>
        <begin position="109"/>
        <end position="153"/>
    </location>
</feature>
<feature type="domain" description="Cytochrome c" evidence="7">
    <location>
        <begin position="637"/>
        <end position="769"/>
    </location>
</feature>
<evidence type="ECO:0000256" key="3">
    <source>
        <dbReference type="ARBA" id="ARBA00023004"/>
    </source>
</evidence>
<dbReference type="InterPro" id="IPR047569">
    <property type="entry name" value="CBM56"/>
</dbReference>
<evidence type="ECO:0000256" key="4">
    <source>
        <dbReference type="PROSITE-ProRule" id="PRU00433"/>
    </source>
</evidence>
<dbReference type="GO" id="GO:0004130">
    <property type="term" value="F:cytochrome-c peroxidase activity"/>
    <property type="evidence" value="ECO:0007669"/>
    <property type="project" value="TreeGrafter"/>
</dbReference>
<sequence>MKYKITGLAVAMMVTGLWAGEGLAAPASGVQGSGSSAIAYINTTTWADIHYRVNNGGQLNVRMAVVNGRNEYTITNLTSGATVDYNFTYWDTACNCAYDTATARYVHGSATPDSGTPDSGTPDSGTPDSGTPDAGGPQDAGTPDSGTFDGGGTTNVVPLFNSGTALEPVLVENTSTAIITHVGDRVRDRHARESQFQAYEHFLSLYFTGRTFYLDIIDEVAKGGTQVKVNMTTTYPHDGTNFRAFFRGINTTAEYWHNGTFTRTTDDYHYTASVGYNAKEGRAIKVGDRMEIEVGVFLKQPVEGRFNYYSSTMLYIVGTGGIVPFEGVGSTLDSFPLPETAWSGGRTTLNYPYSNEPSKRFMQLATNLAPVNAQPFVEGRRIHHTHFGDGTHSESGNPVFTQQVGKLGVNYVAESCVACHKNNGRGLPQATNTTLTNMVVKVGRVSGSTVTADPQIGAKLQPRSTSGTPEADVRISGWTTTSGQFADGTAYQLRKPTYGFTNVIPTHFSVRATPQLVGLGLLEAVPETDIAALSDPNDSNGDGISGRMSNVRDPQTGELRMGRFGWKAGLARVRHQVADAFNGDMGVTTSVYKSLDCGASQQGCTGTSTELSDQDLDKIVRYISLLGVPARRNLNDTQAQRGETLFQSAGCASCHKATLTTSAYHPNAELRGQTIRPYTDLLLHDMGSGLADSLPENNASGSEWRTAPLWSIGLTAGVSGGEAYLHDGRARTLSEAILWHGGEGEAAKQSFVKMSASDRDALIKFLQSI</sequence>
<dbReference type="InterPro" id="IPR051395">
    <property type="entry name" value="Cytochrome_c_Peroxidase/MauG"/>
</dbReference>
<dbReference type="Pfam" id="PF22184">
    <property type="entry name" value="CBM_56"/>
    <property type="match status" value="1"/>
</dbReference>
<dbReference type="PANTHER" id="PTHR30600:SF4">
    <property type="entry name" value="CYTOCHROME C DOMAIN-CONTAINING PROTEIN"/>
    <property type="match status" value="1"/>
</dbReference>
<dbReference type="GO" id="GO:0009055">
    <property type="term" value="F:electron transfer activity"/>
    <property type="evidence" value="ECO:0007669"/>
    <property type="project" value="InterPro"/>
</dbReference>
<dbReference type="EMBL" id="CP022098">
    <property type="protein sequence ID" value="ATB36208.1"/>
    <property type="molecule type" value="Genomic_DNA"/>
</dbReference>
<reference evidence="9 10" key="1">
    <citation type="submission" date="2017-06" db="EMBL/GenBank/DDBJ databases">
        <title>Sequencing and comparative analysis of myxobacterial genomes.</title>
        <authorList>
            <person name="Rupp O."/>
            <person name="Goesmann A."/>
            <person name="Sogaard-Andersen L."/>
        </authorList>
    </citation>
    <scope>NUCLEOTIDE SEQUENCE [LARGE SCALE GENOMIC DNA]</scope>
    <source>
        <strain evidence="9 10">DSM 52655</strain>
    </source>
</reference>
<feature type="signal peptide" evidence="6">
    <location>
        <begin position="1"/>
        <end position="19"/>
    </location>
</feature>
<dbReference type="KEGG" id="cfus:CYFUS_001622"/>
<dbReference type="PANTHER" id="PTHR30600">
    <property type="entry name" value="CYTOCHROME C PEROXIDASE-RELATED"/>
    <property type="match status" value="1"/>
</dbReference>
<proteinExistence type="predicted"/>
<evidence type="ECO:0000313" key="9">
    <source>
        <dbReference type="EMBL" id="ATB36208.1"/>
    </source>
</evidence>
<dbReference type="RefSeq" id="WP_095984716.1">
    <property type="nucleotide sequence ID" value="NZ_CP022098.1"/>
</dbReference>
<evidence type="ECO:0000256" key="5">
    <source>
        <dbReference type="SAM" id="MobiDB-lite"/>
    </source>
</evidence>
<dbReference type="InterPro" id="IPR010538">
    <property type="entry name" value="DHOR"/>
</dbReference>
<dbReference type="Gene3D" id="1.10.760.10">
    <property type="entry name" value="Cytochrome c-like domain"/>
    <property type="match status" value="1"/>
</dbReference>
<dbReference type="GO" id="GO:0020037">
    <property type="term" value="F:heme binding"/>
    <property type="evidence" value="ECO:0007669"/>
    <property type="project" value="InterPro"/>
</dbReference>
<keyword evidence="1 4" id="KW-0349">Heme</keyword>
<keyword evidence="3 4" id="KW-0408">Iron</keyword>
<evidence type="ECO:0000313" key="10">
    <source>
        <dbReference type="Proteomes" id="UP000217257"/>
    </source>
</evidence>
<dbReference type="InterPro" id="IPR036909">
    <property type="entry name" value="Cyt_c-like_dom_sf"/>
</dbReference>